<reference evidence="5 6" key="1">
    <citation type="submission" date="2020-08" db="EMBL/GenBank/DDBJ databases">
        <title>Genomic Encyclopedia of Type Strains, Phase IV (KMG-V): Genome sequencing to study the core and pangenomes of soil and plant-associated prokaryotes.</title>
        <authorList>
            <person name="Whitman W."/>
        </authorList>
    </citation>
    <scope>NUCLEOTIDE SEQUENCE [LARGE SCALE GENOMIC DNA]</scope>
    <source>
        <strain evidence="5 6">M8UP14</strain>
    </source>
</reference>
<evidence type="ECO:0000313" key="5">
    <source>
        <dbReference type="EMBL" id="MBB5057613.1"/>
    </source>
</evidence>
<evidence type="ECO:0000313" key="6">
    <source>
        <dbReference type="Proteomes" id="UP000540989"/>
    </source>
</evidence>
<sequence length="383" mass="41571">MKKVFGLGVFLIASVISGASQTSTTAAAPSTGVMKVGIVGLVHGHVESFLGGGNLNPAGSILKRPDTELVGIVEKDDALFEKYAQKYHLSPSIHFKSIAEMVSHVHPKAVLVFTAPDQHRRIVEESAALGVHVLMEKPLAFTYADALAMQRAAEKGHIHVLVDFETAWYTSNTEAVNLLQKGELGPIVKAVMRDGHEGPTKIHVQPEFLSWLTDPVQDGDGALTDFGCYGPNLMTWMMNGEAPISVTAVTKRLQPELYPKVSDEAEILLNYKHATAIVEGSWNWPFAVKQMDVYGVTGYAKTIDSDRLDVRKKGEKEAESIKGTALVAPYDDPLHYMEAVISGQIEEKADLSSLKNNVIVAEILDAARRSATSGKTIMLPLAK</sequence>
<dbReference type="Gene3D" id="3.40.50.720">
    <property type="entry name" value="NAD(P)-binding Rossmann-like Domain"/>
    <property type="match status" value="1"/>
</dbReference>
<protein>
    <submittedName>
        <fullName evidence="5">Putative dehydrogenase</fullName>
    </submittedName>
</protein>
<dbReference type="PANTHER" id="PTHR43818">
    <property type="entry name" value="BCDNA.GH03377"/>
    <property type="match status" value="1"/>
</dbReference>
<keyword evidence="6" id="KW-1185">Reference proteome</keyword>
<feature type="domain" description="Gfo/Idh/MocA-like oxidoreductase N-terminal" evidence="3">
    <location>
        <begin position="60"/>
        <end position="163"/>
    </location>
</feature>
<dbReference type="PANTHER" id="PTHR43818:SF11">
    <property type="entry name" value="BCDNA.GH03377"/>
    <property type="match status" value="1"/>
</dbReference>
<evidence type="ECO:0000256" key="1">
    <source>
        <dbReference type="ARBA" id="ARBA00023002"/>
    </source>
</evidence>
<feature type="chain" id="PRO_5031295040" evidence="2">
    <location>
        <begin position="20"/>
        <end position="383"/>
    </location>
</feature>
<dbReference type="EMBL" id="JACHIP010000003">
    <property type="protein sequence ID" value="MBB5057613.1"/>
    <property type="molecule type" value="Genomic_DNA"/>
</dbReference>
<dbReference type="Gene3D" id="3.30.360.10">
    <property type="entry name" value="Dihydrodipicolinate Reductase, domain 2"/>
    <property type="match status" value="1"/>
</dbReference>
<comment type="caution">
    <text evidence="5">The sequence shown here is derived from an EMBL/GenBank/DDBJ whole genome shotgun (WGS) entry which is preliminary data.</text>
</comment>
<keyword evidence="2" id="KW-0732">Signal</keyword>
<organism evidence="5 6">
    <name type="scientific">Granulicella aggregans</name>
    <dbReference type="NCBI Taxonomy" id="474949"/>
    <lineage>
        <taxon>Bacteria</taxon>
        <taxon>Pseudomonadati</taxon>
        <taxon>Acidobacteriota</taxon>
        <taxon>Terriglobia</taxon>
        <taxon>Terriglobales</taxon>
        <taxon>Acidobacteriaceae</taxon>
        <taxon>Granulicella</taxon>
    </lineage>
</organism>
<dbReference type="AlphaFoldDB" id="A0A7W7ZD86"/>
<dbReference type="GO" id="GO:0000166">
    <property type="term" value="F:nucleotide binding"/>
    <property type="evidence" value="ECO:0007669"/>
    <property type="project" value="InterPro"/>
</dbReference>
<feature type="domain" description="GFO/IDH/MocA-like oxidoreductase" evidence="4">
    <location>
        <begin position="175"/>
        <end position="299"/>
    </location>
</feature>
<dbReference type="RefSeq" id="WP_184216644.1">
    <property type="nucleotide sequence ID" value="NZ_JACHIP010000003.1"/>
</dbReference>
<dbReference type="SUPFAM" id="SSF51735">
    <property type="entry name" value="NAD(P)-binding Rossmann-fold domains"/>
    <property type="match status" value="1"/>
</dbReference>
<dbReference type="Pfam" id="PF22725">
    <property type="entry name" value="GFO_IDH_MocA_C3"/>
    <property type="match status" value="1"/>
</dbReference>
<evidence type="ECO:0000259" key="4">
    <source>
        <dbReference type="Pfam" id="PF22725"/>
    </source>
</evidence>
<dbReference type="InterPro" id="IPR055170">
    <property type="entry name" value="GFO_IDH_MocA-like_dom"/>
</dbReference>
<name>A0A7W7ZD86_9BACT</name>
<dbReference type="InterPro" id="IPR036291">
    <property type="entry name" value="NAD(P)-bd_dom_sf"/>
</dbReference>
<gene>
    <name evidence="5" type="ORF">HDF16_002319</name>
</gene>
<evidence type="ECO:0000256" key="2">
    <source>
        <dbReference type="SAM" id="SignalP"/>
    </source>
</evidence>
<dbReference type="Pfam" id="PF01408">
    <property type="entry name" value="GFO_IDH_MocA"/>
    <property type="match status" value="1"/>
</dbReference>
<dbReference type="InterPro" id="IPR050463">
    <property type="entry name" value="Gfo/Idh/MocA_oxidrdct_glycsds"/>
</dbReference>
<feature type="signal peptide" evidence="2">
    <location>
        <begin position="1"/>
        <end position="19"/>
    </location>
</feature>
<proteinExistence type="predicted"/>
<dbReference type="InterPro" id="IPR000683">
    <property type="entry name" value="Gfo/Idh/MocA-like_OxRdtase_N"/>
</dbReference>
<keyword evidence="1" id="KW-0560">Oxidoreductase</keyword>
<evidence type="ECO:0000259" key="3">
    <source>
        <dbReference type="Pfam" id="PF01408"/>
    </source>
</evidence>
<accession>A0A7W7ZD86</accession>
<dbReference type="Proteomes" id="UP000540989">
    <property type="component" value="Unassembled WGS sequence"/>
</dbReference>
<dbReference type="GO" id="GO:0016491">
    <property type="term" value="F:oxidoreductase activity"/>
    <property type="evidence" value="ECO:0007669"/>
    <property type="project" value="UniProtKB-KW"/>
</dbReference>
<dbReference type="SUPFAM" id="SSF55347">
    <property type="entry name" value="Glyceraldehyde-3-phosphate dehydrogenase-like, C-terminal domain"/>
    <property type="match status" value="1"/>
</dbReference>